<keyword evidence="3" id="KW-1185">Reference proteome</keyword>
<dbReference type="InterPro" id="IPR048147">
    <property type="entry name" value="CBO0543-like"/>
</dbReference>
<feature type="transmembrane region" description="Helical" evidence="1">
    <location>
        <begin position="116"/>
        <end position="140"/>
    </location>
</feature>
<dbReference type="EMBL" id="JAFELM010000015">
    <property type="protein sequence ID" value="MBM6616678.1"/>
    <property type="molecule type" value="Genomic_DNA"/>
</dbReference>
<dbReference type="RefSeq" id="WP_204202067.1">
    <property type="nucleotide sequence ID" value="NZ_JAFELM010000015.1"/>
</dbReference>
<comment type="caution">
    <text evidence="2">The sequence shown here is derived from an EMBL/GenBank/DDBJ whole genome shotgun (WGS) entry which is preliminary data.</text>
</comment>
<keyword evidence="1" id="KW-0812">Transmembrane</keyword>
<accession>A0ABS2DGK0</accession>
<reference evidence="2 3" key="1">
    <citation type="submission" date="2021-02" db="EMBL/GenBank/DDBJ databases">
        <title>Bacillus sp. RD4P76, an endophyte from a halophyte.</title>
        <authorList>
            <person name="Sun J.-Q."/>
        </authorList>
    </citation>
    <scope>NUCLEOTIDE SEQUENCE [LARGE SCALE GENOMIC DNA]</scope>
    <source>
        <strain evidence="2 3">RD4P76</strain>
    </source>
</reference>
<sequence>MMNDIYEHAIKPMLPKKFDENEWFVIVVTIIVLTGIYYITMKNRHLLWTELISIFLFNLQLATLGDYFLAMPPYDFYDTVDRNSGELMDIFLQNIIYPGTVLFLMSFYNKKTTNKVLFILVSAAILGILEWIGIHLFHLFKYNTWKFYYSVAFYLLVMSLNVLFFDKLRKFLNSRLSNS</sequence>
<keyword evidence="1" id="KW-1133">Transmembrane helix</keyword>
<organism evidence="2 3">
    <name type="scientific">Bacillus suaedaesalsae</name>
    <dbReference type="NCBI Taxonomy" id="2810349"/>
    <lineage>
        <taxon>Bacteria</taxon>
        <taxon>Bacillati</taxon>
        <taxon>Bacillota</taxon>
        <taxon>Bacilli</taxon>
        <taxon>Bacillales</taxon>
        <taxon>Bacillaceae</taxon>
        <taxon>Bacillus</taxon>
    </lineage>
</organism>
<gene>
    <name evidence="2" type="ORF">JR050_03155</name>
</gene>
<proteinExistence type="predicted"/>
<feature type="transmembrane region" description="Helical" evidence="1">
    <location>
        <begin position="90"/>
        <end position="109"/>
    </location>
</feature>
<dbReference type="Proteomes" id="UP001518925">
    <property type="component" value="Unassembled WGS sequence"/>
</dbReference>
<feature type="transmembrane region" description="Helical" evidence="1">
    <location>
        <begin position="146"/>
        <end position="165"/>
    </location>
</feature>
<feature type="transmembrane region" description="Helical" evidence="1">
    <location>
        <begin position="23"/>
        <end position="39"/>
    </location>
</feature>
<protein>
    <submittedName>
        <fullName evidence="2">Uncharacterized protein</fullName>
    </submittedName>
</protein>
<evidence type="ECO:0000313" key="2">
    <source>
        <dbReference type="EMBL" id="MBM6616678.1"/>
    </source>
</evidence>
<name>A0ABS2DGK0_9BACI</name>
<dbReference type="NCBIfam" id="NF041644">
    <property type="entry name" value="CBO0543_fam"/>
    <property type="match status" value="1"/>
</dbReference>
<keyword evidence="1" id="KW-0472">Membrane</keyword>
<evidence type="ECO:0000313" key="3">
    <source>
        <dbReference type="Proteomes" id="UP001518925"/>
    </source>
</evidence>
<evidence type="ECO:0000256" key="1">
    <source>
        <dbReference type="SAM" id="Phobius"/>
    </source>
</evidence>
<feature type="transmembrane region" description="Helical" evidence="1">
    <location>
        <begin position="51"/>
        <end position="70"/>
    </location>
</feature>